<dbReference type="RefSeq" id="WP_174400330.1">
    <property type="nucleotide sequence ID" value="NZ_VBSB01000017.1"/>
</dbReference>
<dbReference type="Proteomes" id="UP000708347">
    <property type="component" value="Unassembled WGS sequence"/>
</dbReference>
<organism evidence="1 2">
    <name type="scientific">Mycolicibacterium sphagni</name>
    <dbReference type="NCBI Taxonomy" id="1786"/>
    <lineage>
        <taxon>Bacteria</taxon>
        <taxon>Bacillati</taxon>
        <taxon>Actinomycetota</taxon>
        <taxon>Actinomycetes</taxon>
        <taxon>Mycobacteriales</taxon>
        <taxon>Mycobacteriaceae</taxon>
        <taxon>Mycolicibacterium</taxon>
    </lineage>
</organism>
<accession>A0ABX2K0M3</accession>
<sequence length="158" mass="17033">MNNSRHIAFTDHTIAELTEVIRSSGREDLLADLLDWPPVAVPADELPDASDLIARARDKFVCTDSLHRDLATALEATRAQLITVSIRAHFMRSDKHRTVEPLYAKLRDFRALATQWGQADSSSELRAASAAILAVLNELTPDGSAPAGPSAPAPTPAA</sequence>
<protein>
    <submittedName>
        <fullName evidence="1">Uncharacterized protein</fullName>
    </submittedName>
</protein>
<dbReference type="EMBL" id="VBSB01000017">
    <property type="protein sequence ID" value="NTY62614.1"/>
    <property type="molecule type" value="Genomic_DNA"/>
</dbReference>
<keyword evidence="2" id="KW-1185">Reference proteome</keyword>
<evidence type="ECO:0000313" key="1">
    <source>
        <dbReference type="EMBL" id="NTY62614.1"/>
    </source>
</evidence>
<gene>
    <name evidence="1" type="ORF">FEG63_24050</name>
</gene>
<evidence type="ECO:0000313" key="2">
    <source>
        <dbReference type="Proteomes" id="UP000708347"/>
    </source>
</evidence>
<name>A0ABX2K0M3_9MYCO</name>
<comment type="caution">
    <text evidence="1">The sequence shown here is derived from an EMBL/GenBank/DDBJ whole genome shotgun (WGS) entry which is preliminary data.</text>
</comment>
<proteinExistence type="predicted"/>
<reference evidence="1 2" key="1">
    <citation type="submission" date="2019-05" db="EMBL/GenBank/DDBJ databases">
        <title>Mycolicibacterium sphagni ENV482 genome assembly.</title>
        <authorList>
            <person name="Chen W."/>
            <person name="Faulkner N.W."/>
            <person name="Hyman M.R."/>
        </authorList>
    </citation>
    <scope>NUCLEOTIDE SEQUENCE [LARGE SCALE GENOMIC DNA]</scope>
    <source>
        <strain evidence="1 2">ENV482</strain>
    </source>
</reference>